<evidence type="ECO:0000313" key="2">
    <source>
        <dbReference type="EMBL" id="THD65735.1"/>
    </source>
</evidence>
<name>A0A4S3LX36_9FLAO</name>
<dbReference type="Proteomes" id="UP000305939">
    <property type="component" value="Unassembled WGS sequence"/>
</dbReference>
<protein>
    <recommendedName>
        <fullName evidence="1">Beta-lactamase class A catalytic domain-containing protein</fullName>
    </recommendedName>
</protein>
<dbReference type="Pfam" id="PF13354">
    <property type="entry name" value="Beta-lactamase2"/>
    <property type="match status" value="1"/>
</dbReference>
<gene>
    <name evidence="2" type="ORF">E7Z59_14195</name>
</gene>
<organism evidence="2 3">
    <name type="scientific">Robertkochia marina</name>
    <dbReference type="NCBI Taxonomy" id="1227945"/>
    <lineage>
        <taxon>Bacteria</taxon>
        <taxon>Pseudomonadati</taxon>
        <taxon>Bacteroidota</taxon>
        <taxon>Flavobacteriia</taxon>
        <taxon>Flavobacteriales</taxon>
        <taxon>Flavobacteriaceae</taxon>
        <taxon>Robertkochia</taxon>
    </lineage>
</organism>
<dbReference type="GO" id="GO:0030655">
    <property type="term" value="P:beta-lactam antibiotic catabolic process"/>
    <property type="evidence" value="ECO:0007669"/>
    <property type="project" value="InterPro"/>
</dbReference>
<dbReference type="GO" id="GO:0008800">
    <property type="term" value="F:beta-lactamase activity"/>
    <property type="evidence" value="ECO:0007669"/>
    <property type="project" value="InterPro"/>
</dbReference>
<accession>A0A4S3LX36</accession>
<proteinExistence type="predicted"/>
<comment type="caution">
    <text evidence="2">The sequence shown here is derived from an EMBL/GenBank/DDBJ whole genome shotgun (WGS) entry which is preliminary data.</text>
</comment>
<evidence type="ECO:0000313" key="3">
    <source>
        <dbReference type="Proteomes" id="UP000305939"/>
    </source>
</evidence>
<dbReference type="SUPFAM" id="SSF56601">
    <property type="entry name" value="beta-lactamase/transpeptidase-like"/>
    <property type="match status" value="1"/>
</dbReference>
<keyword evidence="3" id="KW-1185">Reference proteome</keyword>
<evidence type="ECO:0000259" key="1">
    <source>
        <dbReference type="Pfam" id="PF13354"/>
    </source>
</evidence>
<dbReference type="InterPro" id="IPR012338">
    <property type="entry name" value="Beta-lactam/transpept-like"/>
</dbReference>
<dbReference type="EMBL" id="SSMC01000004">
    <property type="protein sequence ID" value="THD65735.1"/>
    <property type="molecule type" value="Genomic_DNA"/>
</dbReference>
<dbReference type="RefSeq" id="WP_136337019.1">
    <property type="nucleotide sequence ID" value="NZ_QXMP01000002.1"/>
</dbReference>
<reference evidence="2 3" key="1">
    <citation type="submission" date="2019-04" db="EMBL/GenBank/DDBJ databases">
        <title>Draft genome sequence of Robertkochia marina CC-AMO-30D.</title>
        <authorList>
            <person name="Hameed A."/>
            <person name="Lin S.-Y."/>
            <person name="Shahina M."/>
            <person name="Lai W.-A."/>
            <person name="Young C.-C."/>
        </authorList>
    </citation>
    <scope>NUCLEOTIDE SEQUENCE [LARGE SCALE GENOMIC DNA]</scope>
    <source>
        <strain evidence="2 3">CC-AMO-30D</strain>
    </source>
</reference>
<dbReference type="AlphaFoldDB" id="A0A4S3LX36"/>
<dbReference type="OrthoDB" id="1884322at2"/>
<dbReference type="InterPro" id="IPR045155">
    <property type="entry name" value="Beta-lactam_cat"/>
</dbReference>
<feature type="domain" description="Beta-lactamase class A catalytic" evidence="1">
    <location>
        <begin position="69"/>
        <end position="336"/>
    </location>
</feature>
<dbReference type="Gene3D" id="3.40.710.10">
    <property type="entry name" value="DD-peptidase/beta-lactamase superfamily"/>
    <property type="match status" value="1"/>
</dbReference>
<sequence length="378" mass="43304">MINAILRASLPAVFLCLISCADKQPSTPLMAAVESDAPVIKKVMNNPEAHEVQILFSEIDRHGDSVSFTDESFRVNSDNYFYPASSVKFPIALLALENIAENDTILSTSKFFVEGDSVETTIREEVKKIFAVSDNDAYNRLFEFLGTDQINSRLEEMNIGPVRIAHRLSVPDADVPQTRPLVFYLNDTTLTQWPTTNNTPVTPLNLNKTMKGDGYYAGDSLIREPMDFSRKNYLPVASLHNLMKRVILPENFSQEETFNLKESDREFVLEAMSALPYTQGYDRKEYYDSYVKFFMFGDTKEPMPEHIKVYNKVGFAYGYLTDCSYIRDEKNDVEFILTATIHVNEDRIYNDNNYEYEEVGIPFLAELGRQIHRSLIKQ</sequence>